<dbReference type="Pfam" id="PF07808">
    <property type="entry name" value="RED_N"/>
    <property type="match status" value="1"/>
</dbReference>
<comment type="similarity">
    <text evidence="2">Belongs to the RED family.</text>
</comment>
<feature type="region of interest" description="Disordered" evidence="5">
    <location>
        <begin position="1"/>
        <end position="130"/>
    </location>
</feature>
<evidence type="ECO:0000256" key="5">
    <source>
        <dbReference type="SAM" id="MobiDB-lite"/>
    </source>
</evidence>
<dbReference type="Pfam" id="PF07807">
    <property type="entry name" value="RED_C"/>
    <property type="match status" value="1"/>
</dbReference>
<proteinExistence type="inferred from homology"/>
<accession>A0AAE0G882</accession>
<evidence type="ECO:0000256" key="2">
    <source>
        <dbReference type="ARBA" id="ARBA00006660"/>
    </source>
</evidence>
<evidence type="ECO:0000256" key="4">
    <source>
        <dbReference type="ARBA" id="ARBA00023242"/>
    </source>
</evidence>
<feature type="compositionally biased region" description="Basic and acidic residues" evidence="5">
    <location>
        <begin position="182"/>
        <end position="199"/>
    </location>
</feature>
<gene>
    <name evidence="8" type="ORF">CYMTET_18540</name>
</gene>
<feature type="region of interest" description="Disordered" evidence="5">
    <location>
        <begin position="174"/>
        <end position="199"/>
    </location>
</feature>
<dbReference type="GO" id="GO:0005634">
    <property type="term" value="C:nucleus"/>
    <property type="evidence" value="ECO:0007669"/>
    <property type="project" value="UniProtKB-SubCell"/>
</dbReference>
<feature type="region of interest" description="Disordered" evidence="5">
    <location>
        <begin position="320"/>
        <end position="433"/>
    </location>
</feature>
<evidence type="ECO:0000256" key="3">
    <source>
        <dbReference type="ARBA" id="ARBA00022737"/>
    </source>
</evidence>
<evidence type="ECO:0008006" key="10">
    <source>
        <dbReference type="Google" id="ProtNLM"/>
    </source>
</evidence>
<dbReference type="EMBL" id="LGRX02008599">
    <property type="protein sequence ID" value="KAK3273207.1"/>
    <property type="molecule type" value="Genomic_DNA"/>
</dbReference>
<organism evidence="8 9">
    <name type="scientific">Cymbomonas tetramitiformis</name>
    <dbReference type="NCBI Taxonomy" id="36881"/>
    <lineage>
        <taxon>Eukaryota</taxon>
        <taxon>Viridiplantae</taxon>
        <taxon>Chlorophyta</taxon>
        <taxon>Pyramimonadophyceae</taxon>
        <taxon>Pyramimonadales</taxon>
        <taxon>Pyramimonadaceae</taxon>
        <taxon>Cymbomonas</taxon>
    </lineage>
</organism>
<protein>
    <recommendedName>
        <fullName evidence="10">Protein Red</fullName>
    </recommendedName>
</protein>
<feature type="compositionally biased region" description="Basic and acidic residues" evidence="5">
    <location>
        <begin position="77"/>
        <end position="99"/>
    </location>
</feature>
<evidence type="ECO:0000256" key="1">
    <source>
        <dbReference type="ARBA" id="ARBA00004123"/>
    </source>
</evidence>
<dbReference type="InterPro" id="IPR039896">
    <property type="entry name" value="Red-like"/>
</dbReference>
<evidence type="ECO:0000259" key="6">
    <source>
        <dbReference type="Pfam" id="PF07807"/>
    </source>
</evidence>
<feature type="region of interest" description="Disordered" evidence="5">
    <location>
        <begin position="568"/>
        <end position="591"/>
    </location>
</feature>
<feature type="domain" description="RED-like N-terminal" evidence="7">
    <location>
        <begin position="70"/>
        <end position="302"/>
    </location>
</feature>
<keyword evidence="9" id="KW-1185">Reference proteome</keyword>
<feature type="compositionally biased region" description="Pro residues" evidence="5">
    <location>
        <begin position="398"/>
        <end position="415"/>
    </location>
</feature>
<reference evidence="8 9" key="1">
    <citation type="journal article" date="2015" name="Genome Biol. Evol.">
        <title>Comparative Genomics of a Bacterivorous Green Alga Reveals Evolutionary Causalities and Consequences of Phago-Mixotrophic Mode of Nutrition.</title>
        <authorList>
            <person name="Burns J.A."/>
            <person name="Paasch A."/>
            <person name="Narechania A."/>
            <person name="Kim E."/>
        </authorList>
    </citation>
    <scope>NUCLEOTIDE SEQUENCE [LARGE SCALE GENOMIC DNA]</scope>
    <source>
        <strain evidence="8 9">PLY_AMNH</strain>
    </source>
</reference>
<comment type="caution">
    <text evidence="8">The sequence shown here is derived from an EMBL/GenBank/DDBJ whole genome shotgun (WGS) entry which is preliminary data.</text>
</comment>
<comment type="subcellular location">
    <subcellularLocation>
        <location evidence="1">Nucleus</location>
    </subcellularLocation>
</comment>
<dbReference type="PANTHER" id="PTHR12765">
    <property type="entry name" value="RED PROTEIN IK FACTOR CYTOKINE IK"/>
    <property type="match status" value="1"/>
</dbReference>
<keyword evidence="4" id="KW-0539">Nucleus</keyword>
<feature type="compositionally biased region" description="Gly residues" evidence="5">
    <location>
        <begin position="55"/>
        <end position="65"/>
    </location>
</feature>
<evidence type="ECO:0000313" key="9">
    <source>
        <dbReference type="Proteomes" id="UP001190700"/>
    </source>
</evidence>
<dbReference type="AlphaFoldDB" id="A0AAE0G882"/>
<evidence type="ECO:0000313" key="8">
    <source>
        <dbReference type="EMBL" id="KAK3273207.1"/>
    </source>
</evidence>
<name>A0AAE0G882_9CHLO</name>
<evidence type="ECO:0000259" key="7">
    <source>
        <dbReference type="Pfam" id="PF07808"/>
    </source>
</evidence>
<keyword evidence="3" id="KW-0677">Repeat</keyword>
<dbReference type="Proteomes" id="UP001190700">
    <property type="component" value="Unassembled WGS sequence"/>
</dbReference>
<sequence>MGDIEGYSNPLPPPPRPGGGNVEPETPLRNSDFRKFLDGSSRGETPRFQKSTPRAGGGSSGGGGDQDAKKKKKWRPQKKESEEEKEQYRDRAKERREGINPDYSGIEESVSTLSAVAPPGANSIMPPEQSAELHRQAIENSKYLGGDVEHTHLVKGLDFALLQKVRVELSQKDTDVDDELEDQLKDPGKAKPEKTKKEPEKLKLQFRTAQAKAVHDILTGTQRRTISPKEMFQFGRTAYVYDLEDEYAQDIPTTQIKSKADCPIFQEHLQGATDTLVLERLSKIMTYLRLGSAGKGRKMKKKEKAALLLEANAARTELFEASKPKQDRGKHVKEEPVVEIAATREKGGDDDIFGDVGTNYDDPTEEPTPKAKKPVVPKELEDEPMQGPTMPPRMSQSLPPPPPPPPGGLPPPPPDHQQAYGMQWGGQAQGQQTQDWVSHLAAQGVHQTVDVYGNAIFMDAYGQQVDPNAYMQAAVAYQAAADPAYQALLARQQQLAQEVVNPDDELALGGLTQSDKEAGLGSVFKRNDEEMQARRETDAREKEASFVSETYSECYPGYQEYNAEVMSDEEEEDLTQMDMGRNRGKGPHRTDFENEEDWARYNEKREAMPRAAFQFGIKMADGRRSRKQKDQKLSNQLNRINQMIKTKREEDSKDGIAGGMKLFDMDDDGPSTKRSRKI</sequence>
<feature type="domain" description="Protein RED C-terminal" evidence="6">
    <location>
        <begin position="551"/>
        <end position="654"/>
    </location>
</feature>
<feature type="compositionally biased region" description="Basic and acidic residues" evidence="5">
    <location>
        <begin position="320"/>
        <end position="349"/>
    </location>
</feature>
<dbReference type="InterPro" id="IPR012492">
    <property type="entry name" value="RED_C"/>
</dbReference>
<feature type="region of interest" description="Disordered" evidence="5">
    <location>
        <begin position="646"/>
        <end position="678"/>
    </location>
</feature>
<dbReference type="InterPro" id="IPR012916">
    <property type="entry name" value="RED_N"/>
</dbReference>